<proteinExistence type="predicted"/>
<dbReference type="PANTHER" id="PTHR43031">
    <property type="entry name" value="FAD-DEPENDENT OXIDOREDUCTASE"/>
    <property type="match status" value="1"/>
</dbReference>
<evidence type="ECO:0000259" key="2">
    <source>
        <dbReference type="PROSITE" id="PS50206"/>
    </source>
</evidence>
<evidence type="ECO:0000256" key="1">
    <source>
        <dbReference type="SAM" id="Phobius"/>
    </source>
</evidence>
<keyword evidence="1" id="KW-0812">Transmembrane</keyword>
<dbReference type="InterPro" id="IPR036873">
    <property type="entry name" value="Rhodanese-like_dom_sf"/>
</dbReference>
<dbReference type="Proteomes" id="UP001597460">
    <property type="component" value="Unassembled WGS sequence"/>
</dbReference>
<protein>
    <submittedName>
        <fullName evidence="3">Rhodanese-like domain-containing protein</fullName>
    </submittedName>
</protein>
<name>A0ABW5JI43_9BACT</name>
<dbReference type="Pfam" id="PF00581">
    <property type="entry name" value="Rhodanese"/>
    <property type="match status" value="1"/>
</dbReference>
<dbReference type="SMART" id="SM00450">
    <property type="entry name" value="RHOD"/>
    <property type="match status" value="1"/>
</dbReference>
<organism evidence="3 4">
    <name type="scientific">Gracilimonas halophila</name>
    <dbReference type="NCBI Taxonomy" id="1834464"/>
    <lineage>
        <taxon>Bacteria</taxon>
        <taxon>Pseudomonadati</taxon>
        <taxon>Balneolota</taxon>
        <taxon>Balneolia</taxon>
        <taxon>Balneolales</taxon>
        <taxon>Balneolaceae</taxon>
        <taxon>Gracilimonas</taxon>
    </lineage>
</organism>
<dbReference type="InterPro" id="IPR001763">
    <property type="entry name" value="Rhodanese-like_dom"/>
</dbReference>
<comment type="caution">
    <text evidence="3">The sequence shown here is derived from an EMBL/GenBank/DDBJ whole genome shotgun (WGS) entry which is preliminary data.</text>
</comment>
<sequence>MWKTIVITATLLILGIIMFNIFNKTNTEKETTMSIDISTEEFKEKRAETEGIVIDVRTKDEYDEGHLAETDHQFDLMNGEFQSQLESLSKEETYYLYCRSGNRSGQAARIMKNAGFENVYNVGGFEDLARAGFETE</sequence>
<feature type="transmembrane region" description="Helical" evidence="1">
    <location>
        <begin position="6"/>
        <end position="23"/>
    </location>
</feature>
<dbReference type="SUPFAM" id="SSF52821">
    <property type="entry name" value="Rhodanese/Cell cycle control phosphatase"/>
    <property type="match status" value="1"/>
</dbReference>
<dbReference type="PANTHER" id="PTHR43031:SF1">
    <property type="entry name" value="PYRIDINE NUCLEOTIDE-DISULPHIDE OXIDOREDUCTASE"/>
    <property type="match status" value="1"/>
</dbReference>
<dbReference type="InterPro" id="IPR050229">
    <property type="entry name" value="GlpE_sulfurtransferase"/>
</dbReference>
<dbReference type="EMBL" id="JBHULI010000005">
    <property type="protein sequence ID" value="MFD2531712.1"/>
    <property type="molecule type" value="Genomic_DNA"/>
</dbReference>
<keyword evidence="1" id="KW-0472">Membrane</keyword>
<dbReference type="PROSITE" id="PS50206">
    <property type="entry name" value="RHODANESE_3"/>
    <property type="match status" value="1"/>
</dbReference>
<dbReference type="CDD" id="cd00158">
    <property type="entry name" value="RHOD"/>
    <property type="match status" value="1"/>
</dbReference>
<feature type="domain" description="Rhodanese" evidence="2">
    <location>
        <begin position="47"/>
        <end position="136"/>
    </location>
</feature>
<accession>A0ABW5JI43</accession>
<evidence type="ECO:0000313" key="4">
    <source>
        <dbReference type="Proteomes" id="UP001597460"/>
    </source>
</evidence>
<gene>
    <name evidence="3" type="ORF">ACFSVN_04555</name>
</gene>
<keyword evidence="1" id="KW-1133">Transmembrane helix</keyword>
<keyword evidence="4" id="KW-1185">Reference proteome</keyword>
<evidence type="ECO:0000313" key="3">
    <source>
        <dbReference type="EMBL" id="MFD2531712.1"/>
    </source>
</evidence>
<dbReference type="Gene3D" id="3.40.250.10">
    <property type="entry name" value="Rhodanese-like domain"/>
    <property type="match status" value="1"/>
</dbReference>
<reference evidence="4" key="1">
    <citation type="journal article" date="2019" name="Int. J. Syst. Evol. Microbiol.">
        <title>The Global Catalogue of Microorganisms (GCM) 10K type strain sequencing project: providing services to taxonomists for standard genome sequencing and annotation.</title>
        <authorList>
            <consortium name="The Broad Institute Genomics Platform"/>
            <consortium name="The Broad Institute Genome Sequencing Center for Infectious Disease"/>
            <person name="Wu L."/>
            <person name="Ma J."/>
        </authorList>
    </citation>
    <scope>NUCLEOTIDE SEQUENCE [LARGE SCALE GENOMIC DNA]</scope>
    <source>
        <strain evidence="4">KCTC 52042</strain>
    </source>
</reference>